<dbReference type="GO" id="GO:0008422">
    <property type="term" value="F:beta-glucosidase activity"/>
    <property type="evidence" value="ECO:0007669"/>
    <property type="project" value="UniProtKB-EC"/>
</dbReference>
<dbReference type="Pfam" id="PF01915">
    <property type="entry name" value="Glyco_hydro_3_C"/>
    <property type="match status" value="1"/>
</dbReference>
<organism evidence="9 10">
    <name type="scientific">Botrytis porri</name>
    <dbReference type="NCBI Taxonomy" id="87229"/>
    <lineage>
        <taxon>Eukaryota</taxon>
        <taxon>Fungi</taxon>
        <taxon>Dikarya</taxon>
        <taxon>Ascomycota</taxon>
        <taxon>Pezizomycotina</taxon>
        <taxon>Leotiomycetes</taxon>
        <taxon>Helotiales</taxon>
        <taxon>Sclerotiniaceae</taxon>
        <taxon>Botrytis</taxon>
    </lineage>
</organism>
<proteinExistence type="inferred from homology"/>
<feature type="domain" description="Glycoside hydrolase family 3 C-terminal" evidence="8">
    <location>
        <begin position="24"/>
        <end position="190"/>
    </location>
</feature>
<dbReference type="InterPro" id="IPR050288">
    <property type="entry name" value="Cellulose_deg_GH3"/>
</dbReference>
<keyword evidence="5" id="KW-0378">Hydrolase</keyword>
<dbReference type="STRING" id="87229.A0A4Z1KNT8"/>
<dbReference type="InterPro" id="IPR002772">
    <property type="entry name" value="Glyco_hydro_3_C"/>
</dbReference>
<evidence type="ECO:0000256" key="7">
    <source>
        <dbReference type="ARBA" id="ARBA00023295"/>
    </source>
</evidence>
<evidence type="ECO:0000256" key="1">
    <source>
        <dbReference type="ARBA" id="ARBA00000448"/>
    </source>
</evidence>
<dbReference type="SUPFAM" id="SSF52279">
    <property type="entry name" value="Beta-D-glucan exohydrolase, C-terminal domain"/>
    <property type="match status" value="1"/>
</dbReference>
<evidence type="ECO:0000256" key="5">
    <source>
        <dbReference type="ARBA" id="ARBA00022801"/>
    </source>
</evidence>
<sequence>MEAILDLNVTDTPIDTSLQIASNGTLIAGGGSGSNAPPHISAPFDALQEQAYNDDTSLFWDFVSVDPDVNAGSDACLVFLNAYSIENSDRPGLYGVDGFSDTLVNNVASKCNNTTVTIHNVGIRLVDQWIEHPNVTAVIFGHLPGQDNGRALVKLLYGVESFSEGVYLDYRDFDAKNTTPRFEFGFGLTYTTFEYADLSSSVVSNASTAYLPPITTIIQGGAQSLWDVVAKLQATVSNNGTMTAMEVA</sequence>
<evidence type="ECO:0000313" key="10">
    <source>
        <dbReference type="Proteomes" id="UP000297280"/>
    </source>
</evidence>
<comment type="catalytic activity">
    <reaction evidence="1">
        <text>Hydrolysis of terminal, non-reducing beta-D-glucosyl residues with release of beta-D-glucose.</text>
        <dbReference type="EC" id="3.2.1.21"/>
    </reaction>
</comment>
<comment type="caution">
    <text evidence="9">The sequence shown here is derived from an EMBL/GenBank/DDBJ whole genome shotgun (WGS) entry which is preliminary data.</text>
</comment>
<dbReference type="PANTHER" id="PTHR42715:SF5">
    <property type="entry name" value="BETA-GLUCOSIDASE M-RELATED"/>
    <property type="match status" value="1"/>
</dbReference>
<dbReference type="EC" id="3.2.1.21" evidence="3"/>
<evidence type="ECO:0000256" key="3">
    <source>
        <dbReference type="ARBA" id="ARBA00012744"/>
    </source>
</evidence>
<gene>
    <name evidence="9" type="ORF">BPOR_0255g00110</name>
</gene>
<evidence type="ECO:0000256" key="2">
    <source>
        <dbReference type="ARBA" id="ARBA00005336"/>
    </source>
</evidence>
<protein>
    <recommendedName>
        <fullName evidence="3">beta-glucosidase</fullName>
        <ecNumber evidence="3">3.2.1.21</ecNumber>
    </recommendedName>
</protein>
<evidence type="ECO:0000256" key="6">
    <source>
        <dbReference type="ARBA" id="ARBA00023277"/>
    </source>
</evidence>
<dbReference type="EMBL" id="PQXO01000255">
    <property type="protein sequence ID" value="TGO87046.1"/>
    <property type="molecule type" value="Genomic_DNA"/>
</dbReference>
<evidence type="ECO:0000256" key="4">
    <source>
        <dbReference type="ARBA" id="ARBA00022729"/>
    </source>
</evidence>
<keyword evidence="4" id="KW-0732">Signal</keyword>
<dbReference type="Proteomes" id="UP000297280">
    <property type="component" value="Unassembled WGS sequence"/>
</dbReference>
<reference evidence="9 10" key="1">
    <citation type="submission" date="2017-12" db="EMBL/GenBank/DDBJ databases">
        <title>Comparative genomics of Botrytis spp.</title>
        <authorList>
            <person name="Valero-Jimenez C.A."/>
            <person name="Tapia P."/>
            <person name="Veloso J."/>
            <person name="Silva-Moreno E."/>
            <person name="Staats M."/>
            <person name="Valdes J.H."/>
            <person name="Van Kan J.A.L."/>
        </authorList>
    </citation>
    <scope>NUCLEOTIDE SEQUENCE [LARGE SCALE GENOMIC DNA]</scope>
    <source>
        <strain evidence="9 10">MUCL3349</strain>
    </source>
</reference>
<accession>A0A4Z1KNT8</accession>
<dbReference type="AlphaFoldDB" id="A0A4Z1KNT8"/>
<dbReference type="Gene3D" id="3.40.50.1700">
    <property type="entry name" value="Glycoside hydrolase family 3 C-terminal domain"/>
    <property type="match status" value="2"/>
</dbReference>
<comment type="similarity">
    <text evidence="2">Belongs to the glycosyl hydrolase 3 family.</text>
</comment>
<keyword evidence="7" id="KW-0326">Glycosidase</keyword>
<keyword evidence="10" id="KW-1185">Reference proteome</keyword>
<dbReference type="PANTHER" id="PTHR42715">
    <property type="entry name" value="BETA-GLUCOSIDASE"/>
    <property type="match status" value="1"/>
</dbReference>
<evidence type="ECO:0000313" key="9">
    <source>
        <dbReference type="EMBL" id="TGO87046.1"/>
    </source>
</evidence>
<keyword evidence="6" id="KW-0119">Carbohydrate metabolism</keyword>
<dbReference type="GO" id="GO:0009251">
    <property type="term" value="P:glucan catabolic process"/>
    <property type="evidence" value="ECO:0007669"/>
    <property type="project" value="TreeGrafter"/>
</dbReference>
<evidence type="ECO:0000259" key="8">
    <source>
        <dbReference type="Pfam" id="PF01915"/>
    </source>
</evidence>
<dbReference type="InterPro" id="IPR036881">
    <property type="entry name" value="Glyco_hydro_3_C_sf"/>
</dbReference>
<name>A0A4Z1KNT8_9HELO</name>